<dbReference type="InterPro" id="IPR020846">
    <property type="entry name" value="MFS_dom"/>
</dbReference>
<sequence length="411" mass="44954">MKSAMQNSGKRWFIAVMATLVHLCLGTVYAWSFFQKTVSETFGWSNSETAWAFSLAIFMLGVTASWGGQNLQKFGPRKLALIGAFLYAFGYIISYFALQNESLWLLYFGYGIVGGIGLGLAYVTPVATVSKWFPDKQGLVTGMVVMGFGLGALLMSKLLAPIFLEYFEKDLAKTFLAIGITLLVLLPFFANFLNLPTEEKSTEISAEKLSATKEILSPNFIFIWLIFMFNVVAGMIFISFQSPLLQDLLKAENINIDTATLEKSGATLIAISALFNGLGRFFWGSISDKLGRVTTFRLLLLIEMGVFASLIFIKSPVLFSVGVCLILLNYGGGFGVLPSLIKDFFGTKLMPIVYGAALTAWGVGGILGPQITAYMKDHFSEDAGLYAYKVALVLIALGIGLSFFVKNKKAQ</sequence>
<dbReference type="PANTHER" id="PTHR11360:SF317">
    <property type="entry name" value="MAJOR FACILITATOR SUPERFAMILY (MFS) PROFILE DOMAIN-CONTAINING PROTEIN-RELATED"/>
    <property type="match status" value="1"/>
</dbReference>
<accession>A0A644SPT0</accession>
<evidence type="ECO:0000259" key="2">
    <source>
        <dbReference type="PROSITE" id="PS50850"/>
    </source>
</evidence>
<feature type="transmembrane region" description="Helical" evidence="1">
    <location>
        <begin position="175"/>
        <end position="195"/>
    </location>
</feature>
<keyword evidence="1" id="KW-1133">Transmembrane helix</keyword>
<gene>
    <name evidence="3" type="primary">yhjX_1</name>
    <name evidence="3" type="ORF">SDC9_01801</name>
</gene>
<dbReference type="SUPFAM" id="SSF103473">
    <property type="entry name" value="MFS general substrate transporter"/>
    <property type="match status" value="1"/>
</dbReference>
<dbReference type="PANTHER" id="PTHR11360">
    <property type="entry name" value="MONOCARBOXYLATE TRANSPORTER"/>
    <property type="match status" value="1"/>
</dbReference>
<feature type="transmembrane region" description="Helical" evidence="1">
    <location>
        <begin position="104"/>
        <end position="127"/>
    </location>
</feature>
<protein>
    <submittedName>
        <fullName evidence="3">Putative MFS-type transporter YhjX</fullName>
    </submittedName>
</protein>
<dbReference type="AlphaFoldDB" id="A0A644SPT0"/>
<dbReference type="EMBL" id="VSSQ01000003">
    <property type="protein sequence ID" value="MPL56317.1"/>
    <property type="molecule type" value="Genomic_DNA"/>
</dbReference>
<reference evidence="3" key="1">
    <citation type="submission" date="2019-08" db="EMBL/GenBank/DDBJ databases">
        <authorList>
            <person name="Kucharzyk K."/>
            <person name="Murdoch R.W."/>
            <person name="Higgins S."/>
            <person name="Loffler F."/>
        </authorList>
    </citation>
    <scope>NUCLEOTIDE SEQUENCE</scope>
</reference>
<dbReference type="CDD" id="cd17353">
    <property type="entry name" value="MFS_OFA_like"/>
    <property type="match status" value="1"/>
</dbReference>
<feature type="transmembrane region" description="Helical" evidence="1">
    <location>
        <begin position="12"/>
        <end position="34"/>
    </location>
</feature>
<evidence type="ECO:0000313" key="3">
    <source>
        <dbReference type="EMBL" id="MPL56317.1"/>
    </source>
</evidence>
<dbReference type="Gene3D" id="1.20.1250.20">
    <property type="entry name" value="MFS general substrate transporter like domains"/>
    <property type="match status" value="2"/>
</dbReference>
<feature type="domain" description="Major facilitator superfamily (MFS) profile" evidence="2">
    <location>
        <begin position="10"/>
        <end position="410"/>
    </location>
</feature>
<feature type="transmembrane region" description="Helical" evidence="1">
    <location>
        <begin position="49"/>
        <end position="67"/>
    </location>
</feature>
<keyword evidence="1" id="KW-0812">Transmembrane</keyword>
<dbReference type="GO" id="GO:0022857">
    <property type="term" value="F:transmembrane transporter activity"/>
    <property type="evidence" value="ECO:0007669"/>
    <property type="project" value="InterPro"/>
</dbReference>
<keyword evidence="1" id="KW-0472">Membrane</keyword>
<feature type="transmembrane region" description="Helical" evidence="1">
    <location>
        <begin position="79"/>
        <end position="98"/>
    </location>
</feature>
<name>A0A644SPT0_9ZZZZ</name>
<proteinExistence type="predicted"/>
<dbReference type="PROSITE" id="PS50850">
    <property type="entry name" value="MFS"/>
    <property type="match status" value="1"/>
</dbReference>
<feature type="transmembrane region" description="Helical" evidence="1">
    <location>
        <begin position="386"/>
        <end position="405"/>
    </location>
</feature>
<feature type="transmembrane region" description="Helical" evidence="1">
    <location>
        <begin position="139"/>
        <end position="163"/>
    </location>
</feature>
<dbReference type="Pfam" id="PF07690">
    <property type="entry name" value="MFS_1"/>
    <property type="match status" value="1"/>
</dbReference>
<dbReference type="InterPro" id="IPR050327">
    <property type="entry name" value="Proton-linked_MCT"/>
</dbReference>
<comment type="caution">
    <text evidence="3">The sequence shown here is derived from an EMBL/GenBank/DDBJ whole genome shotgun (WGS) entry which is preliminary data.</text>
</comment>
<feature type="transmembrane region" description="Helical" evidence="1">
    <location>
        <begin position="295"/>
        <end position="313"/>
    </location>
</feature>
<feature type="transmembrane region" description="Helical" evidence="1">
    <location>
        <begin position="352"/>
        <end position="374"/>
    </location>
</feature>
<feature type="transmembrane region" description="Helical" evidence="1">
    <location>
        <begin position="216"/>
        <end position="240"/>
    </location>
</feature>
<feature type="transmembrane region" description="Helical" evidence="1">
    <location>
        <begin position="319"/>
        <end position="340"/>
    </location>
</feature>
<dbReference type="InterPro" id="IPR011701">
    <property type="entry name" value="MFS"/>
</dbReference>
<evidence type="ECO:0000256" key="1">
    <source>
        <dbReference type="SAM" id="Phobius"/>
    </source>
</evidence>
<dbReference type="InterPro" id="IPR036259">
    <property type="entry name" value="MFS_trans_sf"/>
</dbReference>
<organism evidence="3">
    <name type="scientific">bioreactor metagenome</name>
    <dbReference type="NCBI Taxonomy" id="1076179"/>
    <lineage>
        <taxon>unclassified sequences</taxon>
        <taxon>metagenomes</taxon>
        <taxon>ecological metagenomes</taxon>
    </lineage>
</organism>
<feature type="transmembrane region" description="Helical" evidence="1">
    <location>
        <begin position="265"/>
        <end position="283"/>
    </location>
</feature>